<dbReference type="Proteomes" id="UP000596660">
    <property type="component" value="Unplaced"/>
</dbReference>
<accession>A0A803L037</accession>
<evidence type="ECO:0000313" key="2">
    <source>
        <dbReference type="EnsemblPlants" id="AUR62004647-RA:cds"/>
    </source>
</evidence>
<keyword evidence="3" id="KW-1185">Reference proteome</keyword>
<evidence type="ECO:0000313" key="3">
    <source>
        <dbReference type="Proteomes" id="UP000596660"/>
    </source>
</evidence>
<dbReference type="AlphaFoldDB" id="A0A803L037"/>
<organism evidence="2 3">
    <name type="scientific">Chenopodium quinoa</name>
    <name type="common">Quinoa</name>
    <dbReference type="NCBI Taxonomy" id="63459"/>
    <lineage>
        <taxon>Eukaryota</taxon>
        <taxon>Viridiplantae</taxon>
        <taxon>Streptophyta</taxon>
        <taxon>Embryophyta</taxon>
        <taxon>Tracheophyta</taxon>
        <taxon>Spermatophyta</taxon>
        <taxon>Magnoliopsida</taxon>
        <taxon>eudicotyledons</taxon>
        <taxon>Gunneridae</taxon>
        <taxon>Pentapetalae</taxon>
        <taxon>Caryophyllales</taxon>
        <taxon>Chenopodiaceae</taxon>
        <taxon>Chenopodioideae</taxon>
        <taxon>Atripliceae</taxon>
        <taxon>Chenopodium</taxon>
    </lineage>
</organism>
<proteinExistence type="predicted"/>
<feature type="region of interest" description="Disordered" evidence="1">
    <location>
        <begin position="39"/>
        <end position="66"/>
    </location>
</feature>
<feature type="compositionally biased region" description="Basic and acidic residues" evidence="1">
    <location>
        <begin position="52"/>
        <end position="63"/>
    </location>
</feature>
<protein>
    <submittedName>
        <fullName evidence="2">Uncharacterized protein</fullName>
    </submittedName>
</protein>
<evidence type="ECO:0000256" key="1">
    <source>
        <dbReference type="SAM" id="MobiDB-lite"/>
    </source>
</evidence>
<sequence>MQQLPYNNFNSELIIENQLIIDLPRLDSPSLSTSFATKEAYEHHQQSGGIVNEEHHHNDHESSNNKWEILDNLLGMN</sequence>
<dbReference type="EnsemblPlants" id="AUR62004647-RA">
    <property type="protein sequence ID" value="AUR62004647-RA:cds"/>
    <property type="gene ID" value="AUR62004647"/>
</dbReference>
<reference evidence="2" key="2">
    <citation type="submission" date="2021-03" db="UniProtKB">
        <authorList>
            <consortium name="EnsemblPlants"/>
        </authorList>
    </citation>
    <scope>IDENTIFICATION</scope>
</reference>
<dbReference type="Gramene" id="AUR62004647-RA">
    <property type="protein sequence ID" value="AUR62004647-RA:cds"/>
    <property type="gene ID" value="AUR62004647"/>
</dbReference>
<name>A0A803L037_CHEQI</name>
<reference evidence="2" key="1">
    <citation type="journal article" date="2017" name="Nature">
        <title>The genome of Chenopodium quinoa.</title>
        <authorList>
            <person name="Jarvis D.E."/>
            <person name="Ho Y.S."/>
            <person name="Lightfoot D.J."/>
            <person name="Schmoeckel S.M."/>
            <person name="Li B."/>
            <person name="Borm T.J.A."/>
            <person name="Ohyanagi H."/>
            <person name="Mineta K."/>
            <person name="Michell C.T."/>
            <person name="Saber N."/>
            <person name="Kharbatia N.M."/>
            <person name="Rupper R.R."/>
            <person name="Sharp A.R."/>
            <person name="Dally N."/>
            <person name="Boughton B.A."/>
            <person name="Woo Y.H."/>
            <person name="Gao G."/>
            <person name="Schijlen E.G.W.M."/>
            <person name="Guo X."/>
            <person name="Momin A.A."/>
            <person name="Negrao S."/>
            <person name="Al-Babili S."/>
            <person name="Gehring C."/>
            <person name="Roessner U."/>
            <person name="Jung C."/>
            <person name="Murphy K."/>
            <person name="Arold S.T."/>
            <person name="Gojobori T."/>
            <person name="van der Linden C.G."/>
            <person name="van Loo E.N."/>
            <person name="Jellen E.N."/>
            <person name="Maughan P.J."/>
            <person name="Tester M."/>
        </authorList>
    </citation>
    <scope>NUCLEOTIDE SEQUENCE [LARGE SCALE GENOMIC DNA]</scope>
    <source>
        <strain evidence="2">cv. PI 614886</strain>
    </source>
</reference>